<comment type="caution">
    <text evidence="3">The sequence shown here is derived from an EMBL/GenBank/DDBJ whole genome shotgun (WGS) entry which is preliminary data.</text>
</comment>
<evidence type="ECO:0008006" key="5">
    <source>
        <dbReference type="Google" id="ProtNLM"/>
    </source>
</evidence>
<dbReference type="AlphaFoldDB" id="A0A365UAK3"/>
<reference evidence="3 4" key="1">
    <citation type="submission" date="2018-07" db="EMBL/GenBank/DDBJ databases">
        <title>Rhodosalinus sp. strain E84T genomic sequence and assembly.</title>
        <authorList>
            <person name="Liu Z.-W."/>
            <person name="Lu D.-C."/>
        </authorList>
    </citation>
    <scope>NUCLEOTIDE SEQUENCE [LARGE SCALE GENOMIC DNA]</scope>
    <source>
        <strain evidence="3 4">E84</strain>
    </source>
</reference>
<organism evidence="3 4">
    <name type="scientific">Rhodosalinus halophilus</name>
    <dbReference type="NCBI Taxonomy" id="2259333"/>
    <lineage>
        <taxon>Bacteria</taxon>
        <taxon>Pseudomonadati</taxon>
        <taxon>Pseudomonadota</taxon>
        <taxon>Alphaproteobacteria</taxon>
        <taxon>Rhodobacterales</taxon>
        <taxon>Paracoccaceae</taxon>
        <taxon>Rhodosalinus</taxon>
    </lineage>
</organism>
<feature type="transmembrane region" description="Helical" evidence="2">
    <location>
        <begin position="46"/>
        <end position="65"/>
    </location>
</feature>
<keyword evidence="2" id="KW-0812">Transmembrane</keyword>
<keyword evidence="2" id="KW-0472">Membrane</keyword>
<name>A0A365UAK3_9RHOB</name>
<protein>
    <recommendedName>
        <fullName evidence="5">HdeD family acid-resistance protein</fullName>
    </recommendedName>
</protein>
<dbReference type="EMBL" id="QNTQ01000005">
    <property type="protein sequence ID" value="RBI86240.1"/>
    <property type="molecule type" value="Genomic_DNA"/>
</dbReference>
<accession>A0A365UAK3</accession>
<keyword evidence="4" id="KW-1185">Reference proteome</keyword>
<evidence type="ECO:0000313" key="4">
    <source>
        <dbReference type="Proteomes" id="UP000253370"/>
    </source>
</evidence>
<feature type="transmembrane region" description="Helical" evidence="2">
    <location>
        <begin position="161"/>
        <end position="178"/>
    </location>
</feature>
<feature type="transmembrane region" description="Helical" evidence="2">
    <location>
        <begin position="106"/>
        <end position="125"/>
    </location>
</feature>
<gene>
    <name evidence="3" type="ORF">DRV85_05655</name>
</gene>
<dbReference type="Pfam" id="PF03729">
    <property type="entry name" value="DUF308"/>
    <property type="match status" value="1"/>
</dbReference>
<dbReference type="Proteomes" id="UP000253370">
    <property type="component" value="Unassembled WGS sequence"/>
</dbReference>
<proteinExistence type="predicted"/>
<sequence>MVKPQARGRVERGRRAASCGAQCPETGGEMGESGLDRRLGATDWRWPAWVGAMLFAGGLVGAVLAGPRSEAALAMVGLACLAAGAGHFGMSFTVRAERGARWTGRALGTMLLVLGAALLFDPFAWIAPQRASAGVVLIVVGVLRVAAGWRITVRDGRHWRLASGLVSLAAGLAVMVVIDAAAIGAFAGLLAVDLLTAGLAGMAVALRARRL</sequence>
<evidence type="ECO:0000256" key="1">
    <source>
        <dbReference type="SAM" id="MobiDB-lite"/>
    </source>
</evidence>
<feature type="transmembrane region" description="Helical" evidence="2">
    <location>
        <begin position="131"/>
        <end position="149"/>
    </location>
</feature>
<feature type="transmembrane region" description="Helical" evidence="2">
    <location>
        <begin position="184"/>
        <end position="206"/>
    </location>
</feature>
<feature type="transmembrane region" description="Helical" evidence="2">
    <location>
        <begin position="71"/>
        <end position="94"/>
    </location>
</feature>
<keyword evidence="2" id="KW-1133">Transmembrane helix</keyword>
<evidence type="ECO:0000256" key="2">
    <source>
        <dbReference type="SAM" id="Phobius"/>
    </source>
</evidence>
<feature type="region of interest" description="Disordered" evidence="1">
    <location>
        <begin position="1"/>
        <end position="34"/>
    </location>
</feature>
<evidence type="ECO:0000313" key="3">
    <source>
        <dbReference type="EMBL" id="RBI86240.1"/>
    </source>
</evidence>
<dbReference type="InterPro" id="IPR005325">
    <property type="entry name" value="DUF308_memb"/>
</dbReference>